<dbReference type="PANTHER" id="PTHR46663:SF2">
    <property type="entry name" value="GGDEF DOMAIN-CONTAINING PROTEIN"/>
    <property type="match status" value="1"/>
</dbReference>
<protein>
    <submittedName>
        <fullName evidence="3">Diguanylate cyclase (GGDEF) domain-containing protein</fullName>
    </submittedName>
</protein>
<dbReference type="InterPro" id="IPR052163">
    <property type="entry name" value="DGC-Regulatory_Protein"/>
</dbReference>
<evidence type="ECO:0000313" key="3">
    <source>
        <dbReference type="EMBL" id="SCL45524.1"/>
    </source>
</evidence>
<dbReference type="RefSeq" id="WP_091619449.1">
    <property type="nucleotide sequence ID" value="NZ_FMIC01000001.1"/>
</dbReference>
<organism evidence="3 4">
    <name type="scientific">Micromonospora peucetia</name>
    <dbReference type="NCBI Taxonomy" id="47871"/>
    <lineage>
        <taxon>Bacteria</taxon>
        <taxon>Bacillati</taxon>
        <taxon>Actinomycetota</taxon>
        <taxon>Actinomycetes</taxon>
        <taxon>Micromonosporales</taxon>
        <taxon>Micromonosporaceae</taxon>
        <taxon>Micromonospora</taxon>
    </lineage>
</organism>
<reference evidence="4" key="1">
    <citation type="submission" date="2016-06" db="EMBL/GenBank/DDBJ databases">
        <authorList>
            <person name="Varghese N."/>
            <person name="Submissions Spin"/>
        </authorList>
    </citation>
    <scope>NUCLEOTIDE SEQUENCE [LARGE SCALE GENOMIC DNA]</scope>
    <source>
        <strain evidence="4">DSM 43363</strain>
    </source>
</reference>
<feature type="signal peptide" evidence="1">
    <location>
        <begin position="1"/>
        <end position="22"/>
    </location>
</feature>
<feature type="domain" description="GGDEF" evidence="2">
    <location>
        <begin position="64"/>
        <end position="197"/>
    </location>
</feature>
<dbReference type="CDD" id="cd01949">
    <property type="entry name" value="GGDEF"/>
    <property type="match status" value="1"/>
</dbReference>
<dbReference type="InterPro" id="IPR029787">
    <property type="entry name" value="Nucleotide_cyclase"/>
</dbReference>
<dbReference type="InterPro" id="IPR000160">
    <property type="entry name" value="GGDEF_dom"/>
</dbReference>
<gene>
    <name evidence="3" type="ORF">GA0070608_0010</name>
</gene>
<keyword evidence="1" id="KW-0732">Signal</keyword>
<name>A0A1C6TUR6_9ACTN</name>
<dbReference type="Pfam" id="PF00990">
    <property type="entry name" value="GGDEF"/>
    <property type="match status" value="1"/>
</dbReference>
<dbReference type="NCBIfam" id="TIGR00254">
    <property type="entry name" value="GGDEF"/>
    <property type="match status" value="1"/>
</dbReference>
<dbReference type="PANTHER" id="PTHR46663">
    <property type="entry name" value="DIGUANYLATE CYCLASE DGCT-RELATED"/>
    <property type="match status" value="1"/>
</dbReference>
<sequence length="226" mass="23342">MKAHKMLLPAAAVLSVAGHVWAVRTVRADRARLAEAHRDATTDPLTGLANRAGLASALANLAGEPYDVAIVDLDGFKQVNDTFGHDAGDAVLVEVAARLSAAIDEVDGAVVARLGGDEIVLVCPSPAPIAHLLGTEVMRALAAPVVLPGGRELVVRASVGAVSAMVGDEPSRVLRAADLALYEAKANGGDQVAEYGRVLDLPVVETRPVVRLREMTETARVLGGAA</sequence>
<dbReference type="InterPro" id="IPR043128">
    <property type="entry name" value="Rev_trsase/Diguanyl_cyclase"/>
</dbReference>
<evidence type="ECO:0000313" key="4">
    <source>
        <dbReference type="Proteomes" id="UP000199343"/>
    </source>
</evidence>
<evidence type="ECO:0000256" key="1">
    <source>
        <dbReference type="SAM" id="SignalP"/>
    </source>
</evidence>
<proteinExistence type="predicted"/>
<dbReference type="Proteomes" id="UP000199343">
    <property type="component" value="Unassembled WGS sequence"/>
</dbReference>
<dbReference type="OrthoDB" id="23692at2"/>
<accession>A0A1C6TUR6</accession>
<dbReference type="PROSITE" id="PS50887">
    <property type="entry name" value="GGDEF"/>
    <property type="match status" value="1"/>
</dbReference>
<evidence type="ECO:0000259" key="2">
    <source>
        <dbReference type="PROSITE" id="PS50887"/>
    </source>
</evidence>
<dbReference type="Gene3D" id="3.30.70.270">
    <property type="match status" value="1"/>
</dbReference>
<dbReference type="SUPFAM" id="SSF55073">
    <property type="entry name" value="Nucleotide cyclase"/>
    <property type="match status" value="1"/>
</dbReference>
<dbReference type="EMBL" id="FMIC01000001">
    <property type="protein sequence ID" value="SCL45524.1"/>
    <property type="molecule type" value="Genomic_DNA"/>
</dbReference>
<feature type="chain" id="PRO_5008747171" evidence="1">
    <location>
        <begin position="23"/>
        <end position="226"/>
    </location>
</feature>
<dbReference type="STRING" id="47871.GA0070608_0010"/>
<dbReference type="AlphaFoldDB" id="A0A1C6TUR6"/>
<dbReference type="SMART" id="SM00267">
    <property type="entry name" value="GGDEF"/>
    <property type="match status" value="1"/>
</dbReference>